<dbReference type="AlphaFoldDB" id="A0ABC9GC99"/>
<proteinExistence type="predicted"/>
<feature type="chain" id="PRO_5044808157" description="DUF4220 domain-containing protein" evidence="2">
    <location>
        <begin position="22"/>
        <end position="760"/>
    </location>
</feature>
<dbReference type="Proteomes" id="UP001497457">
    <property type="component" value="Chromosome 8b"/>
</dbReference>
<protein>
    <recommendedName>
        <fullName evidence="3">DUF4220 domain-containing protein</fullName>
    </recommendedName>
</protein>
<keyword evidence="1" id="KW-1133">Transmembrane helix</keyword>
<feature type="transmembrane region" description="Helical" evidence="1">
    <location>
        <begin position="104"/>
        <end position="122"/>
    </location>
</feature>
<evidence type="ECO:0000313" key="5">
    <source>
        <dbReference type="Proteomes" id="UP001497457"/>
    </source>
</evidence>
<accession>A0ABC9GC99</accession>
<dbReference type="PANTHER" id="PTHR31325">
    <property type="entry name" value="OS01G0798800 PROTEIN-RELATED"/>
    <property type="match status" value="1"/>
</dbReference>
<evidence type="ECO:0000259" key="3">
    <source>
        <dbReference type="Pfam" id="PF13968"/>
    </source>
</evidence>
<feature type="domain" description="DUF4220" evidence="3">
    <location>
        <begin position="106"/>
        <end position="482"/>
    </location>
</feature>
<keyword evidence="5" id="KW-1185">Reference proteome</keyword>
<evidence type="ECO:0000313" key="4">
    <source>
        <dbReference type="EMBL" id="CAL5092054.1"/>
    </source>
</evidence>
<dbReference type="Pfam" id="PF13968">
    <property type="entry name" value="DUF4220"/>
    <property type="match status" value="1"/>
</dbReference>
<feature type="signal peptide" evidence="2">
    <location>
        <begin position="1"/>
        <end position="21"/>
    </location>
</feature>
<keyword evidence="2" id="KW-0732">Signal</keyword>
<feature type="transmembrane region" description="Helical" evidence="1">
    <location>
        <begin position="411"/>
        <end position="434"/>
    </location>
</feature>
<name>A0ABC9GC99_9POAL</name>
<dbReference type="InterPro" id="IPR007658">
    <property type="entry name" value="DUF594"/>
</dbReference>
<evidence type="ECO:0000256" key="1">
    <source>
        <dbReference type="SAM" id="Phobius"/>
    </source>
</evidence>
<dbReference type="InterPro" id="IPR025315">
    <property type="entry name" value="DUF4220"/>
</dbReference>
<feature type="transmembrane region" description="Helical" evidence="1">
    <location>
        <begin position="191"/>
        <end position="212"/>
    </location>
</feature>
<reference evidence="4" key="1">
    <citation type="submission" date="2024-10" db="EMBL/GenBank/DDBJ databases">
        <authorList>
            <person name="Ryan C."/>
        </authorList>
    </citation>
    <scope>NUCLEOTIDE SEQUENCE [LARGE SCALE GENOMIC DNA]</scope>
</reference>
<feature type="transmembrane region" description="Helical" evidence="1">
    <location>
        <begin position="68"/>
        <end position="92"/>
    </location>
</feature>
<sequence>MAHCRSFVLFFLLWPGQQCTSCPSMHNDQPCEQMMMNESDFFHFSESKVSVTKAAEGFIPWLRTERGIITQVEVFFVLSVLLHAVQVVFGWWRRCSSNAYIKHSLWLAYTINPPLLIYTLGLARSSPSVAASELLRACAFPFVMALGSTNYMTAYSVDDNKQYTRRSVQQLLCVLSLVAMWKIDVSKLTDFRSIMTLVYSVAVYFMVALMISMNGGRIYASMAANSSLDKESRNVQVHMKSEHMESTNYDPVTLAGYGYLVCEKIDDSSSTRPGRQIEITVDRIWACDEGPLATSDGKKLKEVCLSFALFRLMRRRFFGLSCPESKLQKTRDLVLKGLLLDYEAAYRVIEAELAFAHDHFFTGATFGNTELGKCTILLGTAKAVIYPVTILASVKDFYIHRENKSNNSSGIALTAILIMLVLLALELLQLYLYLSSDWAKVQLVRRSISGKDVTFVFDMFYSKLPQIFGYWQNKIGQHALLNDLHRRRYIANTIRSISGRFFPEHLGYQTVSSRSTDFPGPKHIQLTTDVKLAIAQTFKVSNGHLSNGAFSLRRNAQCGLLWACQQEYHTSTMLIWHIATEYCDVARSCERKEQDDVSVPNHVIATTLSNYCAYLIAFAPELLPDEELDTRIIFEVVRCDAQNIFSKQMALQEMYGMMTSCNVQPSDERILIKGILLGRQLQEIEHEVNWKILADFWTEMILYIAPSHNAKAHIEHLANGGEFLTHLWALLLHAGILQREQHSFDEDEENTVTVKVEPHL</sequence>
<dbReference type="Pfam" id="PF04578">
    <property type="entry name" value="DUF594"/>
    <property type="match status" value="1"/>
</dbReference>
<evidence type="ECO:0000256" key="2">
    <source>
        <dbReference type="SAM" id="SignalP"/>
    </source>
</evidence>
<organism evidence="4 5">
    <name type="scientific">Urochloa decumbens</name>
    <dbReference type="NCBI Taxonomy" id="240449"/>
    <lineage>
        <taxon>Eukaryota</taxon>
        <taxon>Viridiplantae</taxon>
        <taxon>Streptophyta</taxon>
        <taxon>Embryophyta</taxon>
        <taxon>Tracheophyta</taxon>
        <taxon>Spermatophyta</taxon>
        <taxon>Magnoliopsida</taxon>
        <taxon>Liliopsida</taxon>
        <taxon>Poales</taxon>
        <taxon>Poaceae</taxon>
        <taxon>PACMAD clade</taxon>
        <taxon>Panicoideae</taxon>
        <taxon>Panicodae</taxon>
        <taxon>Paniceae</taxon>
        <taxon>Melinidinae</taxon>
        <taxon>Urochloa</taxon>
    </lineage>
</organism>
<dbReference type="EMBL" id="OZ075118">
    <property type="protein sequence ID" value="CAL5092054.1"/>
    <property type="molecule type" value="Genomic_DNA"/>
</dbReference>
<keyword evidence="1" id="KW-0472">Membrane</keyword>
<gene>
    <name evidence="4" type="ORF">URODEC1_LOCUS114704</name>
</gene>
<keyword evidence="1" id="KW-0812">Transmembrane</keyword>